<dbReference type="InterPro" id="IPR003591">
    <property type="entry name" value="Leu-rich_rpt_typical-subtyp"/>
</dbReference>
<organism evidence="3 4">
    <name type="scientific">Strongylus vulgaris</name>
    <name type="common">Blood worm</name>
    <dbReference type="NCBI Taxonomy" id="40348"/>
    <lineage>
        <taxon>Eukaryota</taxon>
        <taxon>Metazoa</taxon>
        <taxon>Ecdysozoa</taxon>
        <taxon>Nematoda</taxon>
        <taxon>Chromadorea</taxon>
        <taxon>Rhabditida</taxon>
        <taxon>Rhabditina</taxon>
        <taxon>Rhabditomorpha</taxon>
        <taxon>Strongyloidea</taxon>
        <taxon>Strongylidae</taxon>
        <taxon>Strongylus</taxon>
    </lineage>
</organism>
<dbReference type="AlphaFoldDB" id="A0A3P7J2Y4"/>
<dbReference type="InterPro" id="IPR025875">
    <property type="entry name" value="Leu-rich_rpt_4"/>
</dbReference>
<protein>
    <submittedName>
        <fullName evidence="3">Uncharacterized protein</fullName>
    </submittedName>
</protein>
<keyword evidence="4" id="KW-1185">Reference proteome</keyword>
<dbReference type="InterPro" id="IPR032675">
    <property type="entry name" value="LRR_dom_sf"/>
</dbReference>
<evidence type="ECO:0000313" key="3">
    <source>
        <dbReference type="EMBL" id="VDM77356.1"/>
    </source>
</evidence>
<dbReference type="Proteomes" id="UP000270094">
    <property type="component" value="Unassembled WGS sequence"/>
</dbReference>
<dbReference type="PROSITE" id="PS51450">
    <property type="entry name" value="LRR"/>
    <property type="match status" value="2"/>
</dbReference>
<evidence type="ECO:0000256" key="2">
    <source>
        <dbReference type="ARBA" id="ARBA00022737"/>
    </source>
</evidence>
<dbReference type="Pfam" id="PF12799">
    <property type="entry name" value="LRR_4"/>
    <property type="match status" value="1"/>
</dbReference>
<keyword evidence="2" id="KW-0677">Repeat</keyword>
<keyword evidence="1" id="KW-0433">Leucine-rich repeat</keyword>
<dbReference type="Gene3D" id="3.80.10.10">
    <property type="entry name" value="Ribonuclease Inhibitor"/>
    <property type="match status" value="2"/>
</dbReference>
<name>A0A3P7J2Y4_STRVU</name>
<evidence type="ECO:0000313" key="4">
    <source>
        <dbReference type="Proteomes" id="UP000270094"/>
    </source>
</evidence>
<dbReference type="OrthoDB" id="6363818at2759"/>
<dbReference type="Pfam" id="PF13855">
    <property type="entry name" value="LRR_8"/>
    <property type="match status" value="1"/>
</dbReference>
<dbReference type="SMART" id="SM00369">
    <property type="entry name" value="LRR_TYP"/>
    <property type="match status" value="5"/>
</dbReference>
<reference evidence="3 4" key="1">
    <citation type="submission" date="2018-11" db="EMBL/GenBank/DDBJ databases">
        <authorList>
            <consortium name="Pathogen Informatics"/>
        </authorList>
    </citation>
    <scope>NUCLEOTIDE SEQUENCE [LARGE SCALE GENOMIC DNA]</scope>
</reference>
<dbReference type="PANTHER" id="PTHR24366">
    <property type="entry name" value="IG(IMMUNOGLOBULIN) AND LRR(LEUCINE RICH REPEAT) DOMAINS"/>
    <property type="match status" value="1"/>
</dbReference>
<dbReference type="InterPro" id="IPR001611">
    <property type="entry name" value="Leu-rich_rpt"/>
</dbReference>
<dbReference type="PANTHER" id="PTHR24366:SF96">
    <property type="entry name" value="LEUCINE RICH REPEAT CONTAINING 53"/>
    <property type="match status" value="1"/>
</dbReference>
<gene>
    <name evidence="3" type="ORF">SVUK_LOCUS12354</name>
</gene>
<dbReference type="EMBL" id="UYYB01099001">
    <property type="protein sequence ID" value="VDM77356.1"/>
    <property type="molecule type" value="Genomic_DNA"/>
</dbReference>
<proteinExistence type="predicted"/>
<accession>A0A3P7J2Y4</accession>
<dbReference type="SUPFAM" id="SSF52058">
    <property type="entry name" value="L domain-like"/>
    <property type="match status" value="1"/>
</dbReference>
<dbReference type="SMART" id="SM00365">
    <property type="entry name" value="LRR_SD22"/>
    <property type="match status" value="4"/>
</dbReference>
<evidence type="ECO:0000256" key="1">
    <source>
        <dbReference type="ARBA" id="ARBA00022614"/>
    </source>
</evidence>
<sequence>MEIFDALQQLEVLKLSGCSLPSLEPGAFASLKSLKQLDLRVNLIENISAYAFDGLSSLKRLSLAGNYIRHLEKDLWAGLENLEEIDLGWNEIKEISGEMFTPLVDKLTSLNLRHNPLEKIPSAGLKNLKSLFLSECPLTTINSDQLKDYPNLEVRLFIIAFLSLTQCL</sequence>